<evidence type="ECO:0000259" key="3">
    <source>
        <dbReference type="PROSITE" id="PS50110"/>
    </source>
</evidence>
<dbReference type="InterPro" id="IPR011006">
    <property type="entry name" value="CheY-like_superfamily"/>
</dbReference>
<evidence type="ECO:0000313" key="4">
    <source>
        <dbReference type="EMBL" id="SEM40461.1"/>
    </source>
</evidence>
<feature type="modified residue" description="4-aspartylphosphate" evidence="2">
    <location>
        <position position="191"/>
    </location>
</feature>
<feature type="domain" description="Response regulatory" evidence="3">
    <location>
        <begin position="9"/>
        <end position="125"/>
    </location>
</feature>
<dbReference type="InterPro" id="IPR011752">
    <property type="entry name" value="PilV_Myxo-type"/>
</dbReference>
<dbReference type="SMART" id="SM00448">
    <property type="entry name" value="REC"/>
    <property type="match status" value="1"/>
</dbReference>
<accession>A0A1H7Y3C5</accession>
<dbReference type="PANTHER" id="PTHR44591:SF3">
    <property type="entry name" value="RESPONSE REGULATORY DOMAIN-CONTAINING PROTEIN"/>
    <property type="match status" value="1"/>
</dbReference>
<evidence type="ECO:0000256" key="2">
    <source>
        <dbReference type="PROSITE-ProRule" id="PRU00169"/>
    </source>
</evidence>
<sequence>MGLLFSRDEVFVVDDCRVTRAMVCDHLSRLGCEPVPLESGAACMEALEKRVPALVLMDLRMEGMQGDEACRQVKAHPVARGVPVVMLTGASAPHEVMLCSRAGADDFLPKPVDIEALTAKVLAVRAAREHARQGPPAGFGVLLAEGSRSLGAFLGGALQHEGFHLLCTSHPKEALAQAAAHEARVDSLVVDVSRSFTSDDGLALAARLRDICPRKPLVLVSSVEEPAEVHARAQELSGGPLLERRHLTPGVLVSRVLERISPGLASVRAAERVPLFSVVEFSARSGSTLTGFSSDASPEGLFVRTLTPARAGTRLSLRVMLAGQRAPSQVEALVVWSNPLRRGSAFQSPAGMGLRLERVDTHMAMQLQRFVPRAHGFSLAAPRRPSTF</sequence>
<dbReference type="InterPro" id="IPR009875">
    <property type="entry name" value="PilZ_domain"/>
</dbReference>
<dbReference type="Gene3D" id="3.40.50.2300">
    <property type="match status" value="2"/>
</dbReference>
<name>A0A1H7Y3C5_STIAU</name>
<feature type="domain" description="Response regulatory" evidence="3">
    <location>
        <begin position="140"/>
        <end position="260"/>
    </location>
</feature>
<dbReference type="InterPro" id="IPR050595">
    <property type="entry name" value="Bact_response_regulator"/>
</dbReference>
<dbReference type="Pfam" id="PF07238">
    <property type="entry name" value="PilZ"/>
    <property type="match status" value="1"/>
</dbReference>
<dbReference type="PROSITE" id="PS50110">
    <property type="entry name" value="RESPONSE_REGULATORY"/>
    <property type="match status" value="2"/>
</dbReference>
<keyword evidence="5" id="KW-1185">Reference proteome</keyword>
<dbReference type="PANTHER" id="PTHR44591">
    <property type="entry name" value="STRESS RESPONSE REGULATOR PROTEIN 1"/>
    <property type="match status" value="1"/>
</dbReference>
<dbReference type="CDD" id="cd17546">
    <property type="entry name" value="REC_hyHK_CKI1_RcsC-like"/>
    <property type="match status" value="1"/>
</dbReference>
<dbReference type="GO" id="GO:0000160">
    <property type="term" value="P:phosphorelay signal transduction system"/>
    <property type="evidence" value="ECO:0007669"/>
    <property type="project" value="InterPro"/>
</dbReference>
<feature type="modified residue" description="4-aspartylphosphate" evidence="2">
    <location>
        <position position="58"/>
    </location>
</feature>
<evidence type="ECO:0000256" key="1">
    <source>
        <dbReference type="ARBA" id="ARBA00022553"/>
    </source>
</evidence>
<gene>
    <name evidence="4" type="ORF">SAMN05444354_11664</name>
</gene>
<keyword evidence="1 2" id="KW-0597">Phosphoprotein</keyword>
<dbReference type="Pfam" id="PF00072">
    <property type="entry name" value="Response_reg"/>
    <property type="match status" value="1"/>
</dbReference>
<dbReference type="AlphaFoldDB" id="A0A1H7Y3C5"/>
<organism evidence="4 5">
    <name type="scientific">Stigmatella aurantiaca</name>
    <dbReference type="NCBI Taxonomy" id="41"/>
    <lineage>
        <taxon>Bacteria</taxon>
        <taxon>Pseudomonadati</taxon>
        <taxon>Myxococcota</taxon>
        <taxon>Myxococcia</taxon>
        <taxon>Myxococcales</taxon>
        <taxon>Cystobacterineae</taxon>
        <taxon>Archangiaceae</taxon>
        <taxon>Stigmatella</taxon>
    </lineage>
</organism>
<dbReference type="EMBL" id="FOAP01000016">
    <property type="protein sequence ID" value="SEM40461.1"/>
    <property type="molecule type" value="Genomic_DNA"/>
</dbReference>
<evidence type="ECO:0000313" key="5">
    <source>
        <dbReference type="Proteomes" id="UP000182719"/>
    </source>
</evidence>
<dbReference type="NCBIfam" id="TIGR02266">
    <property type="entry name" value="gmx_TIGR02266"/>
    <property type="match status" value="1"/>
</dbReference>
<dbReference type="InterPro" id="IPR001789">
    <property type="entry name" value="Sig_transdc_resp-reg_receiver"/>
</dbReference>
<dbReference type="SUPFAM" id="SSF52172">
    <property type="entry name" value="CheY-like"/>
    <property type="match status" value="2"/>
</dbReference>
<protein>
    <submittedName>
        <fullName evidence="4">Myxococcus xanthus paralogous domain TIGR02266</fullName>
    </submittedName>
</protein>
<dbReference type="Proteomes" id="UP000182719">
    <property type="component" value="Unassembled WGS sequence"/>
</dbReference>
<dbReference type="RefSeq" id="WP_075009249.1">
    <property type="nucleotide sequence ID" value="NZ_FOAP01000016.1"/>
</dbReference>
<dbReference type="Gene3D" id="2.40.10.220">
    <property type="entry name" value="predicted glycosyltransferase like domains"/>
    <property type="match status" value="1"/>
</dbReference>
<dbReference type="OrthoDB" id="5378120at2"/>
<proteinExistence type="predicted"/>
<dbReference type="GO" id="GO:0035438">
    <property type="term" value="F:cyclic-di-GMP binding"/>
    <property type="evidence" value="ECO:0007669"/>
    <property type="project" value="InterPro"/>
</dbReference>
<reference evidence="5" key="1">
    <citation type="submission" date="2016-10" db="EMBL/GenBank/DDBJ databases">
        <authorList>
            <person name="Varghese N."/>
            <person name="Submissions S."/>
        </authorList>
    </citation>
    <scope>NUCLEOTIDE SEQUENCE [LARGE SCALE GENOMIC DNA]</scope>
    <source>
        <strain evidence="5">DSM 17044</strain>
    </source>
</reference>